<feature type="domain" description="AMP-binding enzyme C-terminal" evidence="4">
    <location>
        <begin position="437"/>
        <end position="512"/>
    </location>
</feature>
<dbReference type="Pfam" id="PF00501">
    <property type="entry name" value="AMP-binding"/>
    <property type="match status" value="1"/>
</dbReference>
<feature type="transmembrane region" description="Helical" evidence="2">
    <location>
        <begin position="86"/>
        <end position="107"/>
    </location>
</feature>
<evidence type="ECO:0000259" key="4">
    <source>
        <dbReference type="Pfam" id="PF13193"/>
    </source>
</evidence>
<dbReference type="CDD" id="cd05959">
    <property type="entry name" value="BCL_4HBCL"/>
    <property type="match status" value="1"/>
</dbReference>
<dbReference type="InterPro" id="IPR045851">
    <property type="entry name" value="AMP-bd_C_sf"/>
</dbReference>
<keyword evidence="2" id="KW-0472">Membrane</keyword>
<dbReference type="InterPro" id="IPR011957">
    <property type="entry name" value="Benz_CoA_lig"/>
</dbReference>
<dbReference type="GO" id="GO:0044550">
    <property type="term" value="P:secondary metabolite biosynthetic process"/>
    <property type="evidence" value="ECO:0007669"/>
    <property type="project" value="TreeGrafter"/>
</dbReference>
<gene>
    <name evidence="5" type="ORF">EZ313_21760</name>
</gene>
<dbReference type="InterPro" id="IPR025110">
    <property type="entry name" value="AMP-bd_C"/>
</dbReference>
<protein>
    <submittedName>
        <fullName evidence="5">Benzoate-CoA ligase family protein</fullName>
    </submittedName>
</protein>
<dbReference type="Gene3D" id="2.30.38.10">
    <property type="entry name" value="Luciferase, Domain 3"/>
    <property type="match status" value="1"/>
</dbReference>
<comment type="caution">
    <text evidence="5">The sequence shown here is derived from an EMBL/GenBank/DDBJ whole genome shotgun (WGS) entry which is preliminary data.</text>
</comment>
<dbReference type="GO" id="GO:0016405">
    <property type="term" value="F:CoA-ligase activity"/>
    <property type="evidence" value="ECO:0007669"/>
    <property type="project" value="InterPro"/>
</dbReference>
<keyword evidence="6" id="KW-1185">Reference proteome</keyword>
<accession>A0A4Z0BLB3</accession>
<dbReference type="Proteomes" id="UP000298180">
    <property type="component" value="Unassembled WGS sequence"/>
</dbReference>
<proteinExistence type="predicted"/>
<sequence>MRLSQADHSTSPPRVEIPRDYNAAHDLLARNAGRASRPAFIDAASGRALAYGELEQQAHRFANALRARGFQPESRVLMAMLDTPEWPVVFLGCILAGVVPIAANTLLTAPDFEFMLRDSRAQALFVSKPLAATFDGIAGKVPTLETVIVAGGEGPDSVAGMVAAGDATPQVAATCCDDPCFWLYSSGSTGTPKGTVHLHSHLIQTAELYGRGVLGIREDDVVFSAAKLFFAYGLGNALTFPMSVGATTVLLPTRPTPADVFAVLKKHRPTIFYGVPTLYAALLADADRPKRSDLNLRVCTSAGEALPAEIGKRWTAEYGVEILDGIGSTEMLHIFLSNRPGAVRYGTTGQAVPGYELRIVGDDGRECGVGEIGELQISGPSAALMYWNNRAKTKATFAGEWTRSGDKYTRDADGYYTYGGRSDDMLKVGGIYVSPFEVEASLMTHAAVLEAAVIGVADSDQLVKPKAYVVLKPGQRASEADLQQHVKNQLAPYKYPRWIEFVPELPKTATGKIQRFKLRATSQAR</sequence>
<keyword evidence="1 5" id="KW-0436">Ligase</keyword>
<dbReference type="PANTHER" id="PTHR43352:SF1">
    <property type="entry name" value="ANTHRANILATE--COA LIGASE"/>
    <property type="match status" value="1"/>
</dbReference>
<dbReference type="EMBL" id="SMLM01000004">
    <property type="protein sequence ID" value="TFY99199.1"/>
    <property type="molecule type" value="Genomic_DNA"/>
</dbReference>
<dbReference type="Gene3D" id="3.30.300.30">
    <property type="match status" value="1"/>
</dbReference>
<evidence type="ECO:0000313" key="5">
    <source>
        <dbReference type="EMBL" id="TFY99199.1"/>
    </source>
</evidence>
<reference evidence="5 6" key="1">
    <citation type="submission" date="2019-03" db="EMBL/GenBank/DDBJ databases">
        <title>Ramlibacter henchirensis DSM 14656, whole genome shotgun sequence.</title>
        <authorList>
            <person name="Zhang X."/>
            <person name="Feng G."/>
            <person name="Zhu H."/>
        </authorList>
    </citation>
    <scope>NUCLEOTIDE SEQUENCE [LARGE SCALE GENOMIC DNA]</scope>
    <source>
        <strain evidence="5 6">DSM 14656</strain>
    </source>
</reference>
<dbReference type="Pfam" id="PF13193">
    <property type="entry name" value="AMP-binding_C"/>
    <property type="match status" value="1"/>
</dbReference>
<feature type="domain" description="AMP-dependent synthetase/ligase" evidence="3">
    <location>
        <begin position="31"/>
        <end position="387"/>
    </location>
</feature>
<dbReference type="Gene3D" id="3.40.50.980">
    <property type="match status" value="1"/>
</dbReference>
<dbReference type="GO" id="GO:0005524">
    <property type="term" value="F:ATP binding"/>
    <property type="evidence" value="ECO:0007669"/>
    <property type="project" value="InterPro"/>
</dbReference>
<dbReference type="InterPro" id="IPR000873">
    <property type="entry name" value="AMP-dep_synth/lig_dom"/>
</dbReference>
<keyword evidence="2" id="KW-1133">Transmembrane helix</keyword>
<name>A0A4Z0BLB3_9BURK</name>
<evidence type="ECO:0000256" key="1">
    <source>
        <dbReference type="ARBA" id="ARBA00022598"/>
    </source>
</evidence>
<dbReference type="PANTHER" id="PTHR43352">
    <property type="entry name" value="ACETYL-COA SYNTHETASE"/>
    <property type="match status" value="1"/>
</dbReference>
<dbReference type="GO" id="GO:0016878">
    <property type="term" value="F:acid-thiol ligase activity"/>
    <property type="evidence" value="ECO:0007669"/>
    <property type="project" value="TreeGrafter"/>
</dbReference>
<organism evidence="5 6">
    <name type="scientific">Ramlibacter henchirensis</name>
    <dbReference type="NCBI Taxonomy" id="204072"/>
    <lineage>
        <taxon>Bacteria</taxon>
        <taxon>Pseudomonadati</taxon>
        <taxon>Pseudomonadota</taxon>
        <taxon>Betaproteobacteria</taxon>
        <taxon>Burkholderiales</taxon>
        <taxon>Comamonadaceae</taxon>
        <taxon>Ramlibacter</taxon>
    </lineage>
</organism>
<dbReference type="SUPFAM" id="SSF56801">
    <property type="entry name" value="Acetyl-CoA synthetase-like"/>
    <property type="match status" value="1"/>
</dbReference>
<keyword evidence="2" id="KW-0812">Transmembrane</keyword>
<dbReference type="AlphaFoldDB" id="A0A4Z0BLB3"/>
<evidence type="ECO:0000313" key="6">
    <source>
        <dbReference type="Proteomes" id="UP000298180"/>
    </source>
</evidence>
<dbReference type="OrthoDB" id="9766486at2"/>
<evidence type="ECO:0000259" key="3">
    <source>
        <dbReference type="Pfam" id="PF00501"/>
    </source>
</evidence>
<dbReference type="RefSeq" id="WP_135265425.1">
    <property type="nucleotide sequence ID" value="NZ_SMLM01000004.1"/>
</dbReference>
<dbReference type="NCBIfam" id="TIGR02262">
    <property type="entry name" value="benz_CoA_lig"/>
    <property type="match status" value="1"/>
</dbReference>
<dbReference type="Gene3D" id="3.40.50.12820">
    <property type="match status" value="1"/>
</dbReference>
<evidence type="ECO:0000256" key="2">
    <source>
        <dbReference type="SAM" id="Phobius"/>
    </source>
</evidence>